<accession>A0A1F5YXR5</accession>
<organism evidence="3 4">
    <name type="scientific">Candidatus Gottesmanbacteria bacterium RBG_16_52_11</name>
    <dbReference type="NCBI Taxonomy" id="1798374"/>
    <lineage>
        <taxon>Bacteria</taxon>
        <taxon>Candidatus Gottesmaniibacteriota</taxon>
    </lineage>
</organism>
<dbReference type="CDD" id="cd05233">
    <property type="entry name" value="SDR_c"/>
    <property type="match status" value="1"/>
</dbReference>
<evidence type="ECO:0008006" key="5">
    <source>
        <dbReference type="Google" id="ProtNLM"/>
    </source>
</evidence>
<dbReference type="Gene3D" id="3.40.50.720">
    <property type="entry name" value="NAD(P)-binding Rossmann-like Domain"/>
    <property type="match status" value="1"/>
</dbReference>
<dbReference type="PANTHER" id="PTHR42760">
    <property type="entry name" value="SHORT-CHAIN DEHYDROGENASES/REDUCTASES FAMILY MEMBER"/>
    <property type="match status" value="1"/>
</dbReference>
<name>A0A1F5YXR5_9BACT</name>
<dbReference type="AlphaFoldDB" id="A0A1F5YXR5"/>
<evidence type="ECO:0000313" key="3">
    <source>
        <dbReference type="EMBL" id="OGG04874.1"/>
    </source>
</evidence>
<sequence length="247" mass="26956">MNDKIVLLVGYTGGIGYKTAKVLLNEGYSVIGTYNKQTEKIDPKGGNFTKVQVDLNSSESIKKLDEVLKGKSLYAIVNCAGIVKFEGASLEENIAIWNETLAVNLSSNFYLARLVGKKLVENGRFIMISSTDSYYGGSITASYAVSKAGVNSLTKSLSLLFRNKKIRVNAIAPGWVSTPMIEGNSEEFYKKLAETNPLNRIAEPEDIAKAIKFLLSNDSDYINGQVITLDGGYTNQDPTLLIEEGTK</sequence>
<evidence type="ECO:0000313" key="4">
    <source>
        <dbReference type="Proteomes" id="UP000178448"/>
    </source>
</evidence>
<dbReference type="PROSITE" id="PS00061">
    <property type="entry name" value="ADH_SHORT"/>
    <property type="match status" value="1"/>
</dbReference>
<evidence type="ECO:0000256" key="1">
    <source>
        <dbReference type="ARBA" id="ARBA00006484"/>
    </source>
</evidence>
<dbReference type="STRING" id="1798374.A2Z33_06245"/>
<evidence type="ECO:0000256" key="2">
    <source>
        <dbReference type="ARBA" id="ARBA00023002"/>
    </source>
</evidence>
<dbReference type="GO" id="GO:0006633">
    <property type="term" value="P:fatty acid biosynthetic process"/>
    <property type="evidence" value="ECO:0007669"/>
    <property type="project" value="TreeGrafter"/>
</dbReference>
<dbReference type="Pfam" id="PF13561">
    <property type="entry name" value="adh_short_C2"/>
    <property type="match status" value="1"/>
</dbReference>
<comment type="caution">
    <text evidence="3">The sequence shown here is derived from an EMBL/GenBank/DDBJ whole genome shotgun (WGS) entry which is preliminary data.</text>
</comment>
<gene>
    <name evidence="3" type="ORF">A2Z33_06245</name>
</gene>
<dbReference type="SUPFAM" id="SSF51735">
    <property type="entry name" value="NAD(P)-binding Rossmann-fold domains"/>
    <property type="match status" value="1"/>
</dbReference>
<dbReference type="PRINTS" id="PR00081">
    <property type="entry name" value="GDHRDH"/>
</dbReference>
<dbReference type="InterPro" id="IPR002347">
    <property type="entry name" value="SDR_fam"/>
</dbReference>
<dbReference type="EMBL" id="MFJD01000001">
    <property type="protein sequence ID" value="OGG04874.1"/>
    <property type="molecule type" value="Genomic_DNA"/>
</dbReference>
<dbReference type="InterPro" id="IPR020904">
    <property type="entry name" value="Sc_DH/Rdtase_CS"/>
</dbReference>
<dbReference type="InterPro" id="IPR036291">
    <property type="entry name" value="NAD(P)-bd_dom_sf"/>
</dbReference>
<dbReference type="GO" id="GO:0048038">
    <property type="term" value="F:quinone binding"/>
    <property type="evidence" value="ECO:0007669"/>
    <property type="project" value="TreeGrafter"/>
</dbReference>
<dbReference type="PANTHER" id="PTHR42760:SF133">
    <property type="entry name" value="3-OXOACYL-[ACYL-CARRIER-PROTEIN] REDUCTASE"/>
    <property type="match status" value="1"/>
</dbReference>
<keyword evidence="2" id="KW-0560">Oxidoreductase</keyword>
<proteinExistence type="inferred from homology"/>
<dbReference type="GO" id="GO:0016616">
    <property type="term" value="F:oxidoreductase activity, acting on the CH-OH group of donors, NAD or NADP as acceptor"/>
    <property type="evidence" value="ECO:0007669"/>
    <property type="project" value="TreeGrafter"/>
</dbReference>
<protein>
    <recommendedName>
        <fullName evidence="5">Beta-ketoacyl-ACP reductase</fullName>
    </recommendedName>
</protein>
<dbReference type="PRINTS" id="PR00080">
    <property type="entry name" value="SDRFAMILY"/>
</dbReference>
<dbReference type="Proteomes" id="UP000178448">
    <property type="component" value="Unassembled WGS sequence"/>
</dbReference>
<reference evidence="3 4" key="1">
    <citation type="journal article" date="2016" name="Nat. Commun.">
        <title>Thousands of microbial genomes shed light on interconnected biogeochemical processes in an aquifer system.</title>
        <authorList>
            <person name="Anantharaman K."/>
            <person name="Brown C.T."/>
            <person name="Hug L.A."/>
            <person name="Sharon I."/>
            <person name="Castelle C.J."/>
            <person name="Probst A.J."/>
            <person name="Thomas B.C."/>
            <person name="Singh A."/>
            <person name="Wilkins M.J."/>
            <person name="Karaoz U."/>
            <person name="Brodie E.L."/>
            <person name="Williams K.H."/>
            <person name="Hubbard S.S."/>
            <person name="Banfield J.F."/>
        </authorList>
    </citation>
    <scope>NUCLEOTIDE SEQUENCE [LARGE SCALE GENOMIC DNA]</scope>
</reference>
<comment type="similarity">
    <text evidence="1">Belongs to the short-chain dehydrogenases/reductases (SDR) family.</text>
</comment>